<evidence type="ECO:0000256" key="8">
    <source>
        <dbReference type="ARBA" id="ARBA00012964"/>
    </source>
</evidence>
<evidence type="ECO:0000256" key="1">
    <source>
        <dbReference type="ARBA" id="ARBA00001638"/>
    </source>
</evidence>
<evidence type="ECO:0000256" key="3">
    <source>
        <dbReference type="ARBA" id="ARBA00001941"/>
    </source>
</evidence>
<evidence type="ECO:0000256" key="6">
    <source>
        <dbReference type="ARBA" id="ARBA00009999"/>
    </source>
</evidence>
<keyword evidence="11" id="KW-0460">Magnesium</keyword>
<dbReference type="PANTHER" id="PTHR11845">
    <property type="entry name" value="5'-DEOXYNUCLEOTIDASE HDDC2"/>
    <property type="match status" value="1"/>
</dbReference>
<dbReference type="PANTHER" id="PTHR11845:SF13">
    <property type="entry name" value="5'-DEOXYNUCLEOTIDASE HDDC2"/>
    <property type="match status" value="1"/>
</dbReference>
<dbReference type="Pfam" id="PF13023">
    <property type="entry name" value="HD_3"/>
    <property type="match status" value="1"/>
</dbReference>
<dbReference type="SUPFAM" id="SSF109604">
    <property type="entry name" value="HD-domain/PDEase-like"/>
    <property type="match status" value="1"/>
</dbReference>
<gene>
    <name evidence="13" type="ORF">HTEP1355_LOCUS18799</name>
</gene>
<comment type="cofactor">
    <cofactor evidence="3">
        <name>Co(2+)</name>
        <dbReference type="ChEBI" id="CHEBI:48828"/>
    </cofactor>
</comment>
<dbReference type="InterPro" id="IPR039356">
    <property type="entry name" value="YfbR/HDDC2"/>
</dbReference>
<evidence type="ECO:0000259" key="12">
    <source>
        <dbReference type="SMART" id="SM00471"/>
    </source>
</evidence>
<dbReference type="GO" id="GO:0046872">
    <property type="term" value="F:metal ion binding"/>
    <property type="evidence" value="ECO:0007669"/>
    <property type="project" value="UniProtKB-KW"/>
</dbReference>
<evidence type="ECO:0000256" key="10">
    <source>
        <dbReference type="ARBA" id="ARBA00022801"/>
    </source>
</evidence>
<evidence type="ECO:0000256" key="9">
    <source>
        <dbReference type="ARBA" id="ARBA00022723"/>
    </source>
</evidence>
<keyword evidence="9" id="KW-0479">Metal-binding</keyword>
<evidence type="ECO:0000256" key="5">
    <source>
        <dbReference type="ARBA" id="ARBA00004074"/>
    </source>
</evidence>
<organism evidence="13">
    <name type="scientific">Hemiselmis tepida</name>
    <dbReference type="NCBI Taxonomy" id="464990"/>
    <lineage>
        <taxon>Eukaryota</taxon>
        <taxon>Cryptophyceae</taxon>
        <taxon>Cryptomonadales</taxon>
        <taxon>Hemiselmidaceae</taxon>
        <taxon>Hemiselmis</taxon>
    </lineage>
</organism>
<comment type="function">
    <text evidence="5">Catalyzes the dephosphorylation of the nucleoside 5'-monophosphates deoxyadenosine monophosphate (dAMP), deoxycytidine monophosphate (dCMP), deoxyguanosine monophosphate (dGMP) and deoxythymidine monophosphate (dTMP).</text>
</comment>
<dbReference type="EC" id="3.1.3.89" evidence="8"/>
<dbReference type="AlphaFoldDB" id="A0A7S0W8B4"/>
<evidence type="ECO:0000313" key="13">
    <source>
        <dbReference type="EMBL" id="CAD8805120.1"/>
    </source>
</evidence>
<name>A0A7S0W8B4_9CRYP</name>
<dbReference type="FunFam" id="1.10.3210.10:FF:000011">
    <property type="entry name" value="HD domain-containing protein 2"/>
    <property type="match status" value="1"/>
</dbReference>
<proteinExistence type="inferred from homology"/>
<dbReference type="InterPro" id="IPR003607">
    <property type="entry name" value="HD/PDEase_dom"/>
</dbReference>
<dbReference type="InterPro" id="IPR006674">
    <property type="entry name" value="HD_domain"/>
</dbReference>
<sequence>MAAAGGEAAPSPAHVLEFLTICGKLKKTVRTGWKRSGVEPCESVADHSWRMGVLSMLLPPDVDRHHCIKMAIVHDLAEAIVGDISPHCGISDEEKERRERDAMGAIRQAAGDSPVGREIQGLWEEYEAGQSPEARAVKDLDKFEMIVQAEEYERETGVDLEQFFSSTRGKIKHPVMQGWEKELRAQRERRLGGGGGKT</sequence>
<protein>
    <recommendedName>
        <fullName evidence="8">5'-deoxynucleotidase</fullName>
        <ecNumber evidence="8">3.1.3.89</ecNumber>
    </recommendedName>
</protein>
<accession>A0A7S0W8B4</accession>
<evidence type="ECO:0000256" key="2">
    <source>
        <dbReference type="ARBA" id="ARBA00001936"/>
    </source>
</evidence>
<feature type="domain" description="HD/PDEase" evidence="12">
    <location>
        <begin position="40"/>
        <end position="155"/>
    </location>
</feature>
<comment type="similarity">
    <text evidence="6">Belongs to the HDDC2 family.</text>
</comment>
<comment type="subunit">
    <text evidence="7">Homodimer.</text>
</comment>
<dbReference type="GO" id="GO:0005737">
    <property type="term" value="C:cytoplasm"/>
    <property type="evidence" value="ECO:0007669"/>
    <property type="project" value="TreeGrafter"/>
</dbReference>
<dbReference type="GO" id="GO:0009159">
    <property type="term" value="P:deoxyribonucleoside monophosphate catabolic process"/>
    <property type="evidence" value="ECO:0007669"/>
    <property type="project" value="UniProtKB-ARBA"/>
</dbReference>
<keyword evidence="10" id="KW-0378">Hydrolase</keyword>
<evidence type="ECO:0000256" key="7">
    <source>
        <dbReference type="ARBA" id="ARBA00011738"/>
    </source>
</evidence>
<comment type="catalytic activity">
    <reaction evidence="1">
        <text>a 2'-deoxyribonucleoside 5'-phosphate + H2O = a 2'-deoxyribonucleoside + phosphate</text>
        <dbReference type="Rhea" id="RHEA:36167"/>
        <dbReference type="ChEBI" id="CHEBI:15377"/>
        <dbReference type="ChEBI" id="CHEBI:18274"/>
        <dbReference type="ChEBI" id="CHEBI:43474"/>
        <dbReference type="ChEBI" id="CHEBI:65317"/>
        <dbReference type="EC" id="3.1.3.89"/>
    </reaction>
</comment>
<dbReference type="SMART" id="SM00471">
    <property type="entry name" value="HDc"/>
    <property type="match status" value="1"/>
</dbReference>
<dbReference type="GO" id="GO:0002953">
    <property type="term" value="F:5'-deoxynucleotidase activity"/>
    <property type="evidence" value="ECO:0007669"/>
    <property type="project" value="UniProtKB-EC"/>
</dbReference>
<reference evidence="13" key="1">
    <citation type="submission" date="2021-01" db="EMBL/GenBank/DDBJ databases">
        <authorList>
            <person name="Corre E."/>
            <person name="Pelletier E."/>
            <person name="Niang G."/>
            <person name="Scheremetjew M."/>
            <person name="Finn R."/>
            <person name="Kale V."/>
            <person name="Holt S."/>
            <person name="Cochrane G."/>
            <person name="Meng A."/>
            <person name="Brown T."/>
            <person name="Cohen L."/>
        </authorList>
    </citation>
    <scope>NUCLEOTIDE SEQUENCE</scope>
    <source>
        <strain evidence="13">CCMP443</strain>
    </source>
</reference>
<comment type="cofactor">
    <cofactor evidence="4">
        <name>Mg(2+)</name>
        <dbReference type="ChEBI" id="CHEBI:18420"/>
    </cofactor>
</comment>
<evidence type="ECO:0000256" key="11">
    <source>
        <dbReference type="ARBA" id="ARBA00022842"/>
    </source>
</evidence>
<dbReference type="EMBL" id="HBFN01032489">
    <property type="protein sequence ID" value="CAD8805120.1"/>
    <property type="molecule type" value="Transcribed_RNA"/>
</dbReference>
<dbReference type="Gene3D" id="1.10.3210.10">
    <property type="entry name" value="Hypothetical protein af1432"/>
    <property type="match status" value="1"/>
</dbReference>
<comment type="cofactor">
    <cofactor evidence="2">
        <name>Mn(2+)</name>
        <dbReference type="ChEBI" id="CHEBI:29035"/>
    </cofactor>
</comment>
<evidence type="ECO:0000256" key="4">
    <source>
        <dbReference type="ARBA" id="ARBA00001946"/>
    </source>
</evidence>